<dbReference type="SUPFAM" id="SSF52540">
    <property type="entry name" value="P-loop containing nucleoside triphosphate hydrolases"/>
    <property type="match status" value="1"/>
</dbReference>
<reference evidence="1" key="1">
    <citation type="submission" date="2021-02" db="EMBL/GenBank/DDBJ databases">
        <authorList>
            <person name="Nowell W R."/>
        </authorList>
    </citation>
    <scope>NUCLEOTIDE SEQUENCE</scope>
</reference>
<gene>
    <name evidence="1" type="ORF">WKI299_LOCUS4526</name>
</gene>
<dbReference type="PANTHER" id="PTHR32046:SF11">
    <property type="entry name" value="IMMUNE-ASSOCIATED NUCLEOTIDE-BINDING PROTEIN 10-LIKE"/>
    <property type="match status" value="1"/>
</dbReference>
<dbReference type="PANTHER" id="PTHR32046">
    <property type="entry name" value="G DOMAIN-CONTAINING PROTEIN"/>
    <property type="match status" value="1"/>
</dbReference>
<protein>
    <recommendedName>
        <fullName evidence="3">G domain-containing protein</fullName>
    </recommendedName>
</protein>
<accession>A0A816MFU4</accession>
<sequence length="355" mass="40926">MYDELRMTVINGIGKLINYSHSVDKYTHFIAYTYYSRTKYLVDEVFKPSKKLTLPKPDTFACHMIVLVNWGINATVILRLPPNDTYTEAIDYVLQKICWSLGKGQNSLKLSKEDENCLKKNLHMEIFSNISELDKIDSILDFHSVIQSVKSDSSLHQSYNYSLYPIEHFYATNNARPTKFIELRHDNVFMIESYFVQLSIKKLYNSPASIEQIIKDLLENGFEYQNALNQNVLHQNEKKNGENIPQPLVLTPPTQQEYEDIMNILLLGETGVGKSTFINGFVNYLKYNKLEEAEKNPVVLIPVSFFITTGNDFEEHLVKFEGKDGISGEDHKQIGQSVTQHCKSYAFTLTDNETW</sequence>
<evidence type="ECO:0008006" key="3">
    <source>
        <dbReference type="Google" id="ProtNLM"/>
    </source>
</evidence>
<organism evidence="1 2">
    <name type="scientific">Rotaria magnacalcarata</name>
    <dbReference type="NCBI Taxonomy" id="392030"/>
    <lineage>
        <taxon>Eukaryota</taxon>
        <taxon>Metazoa</taxon>
        <taxon>Spiralia</taxon>
        <taxon>Gnathifera</taxon>
        <taxon>Rotifera</taxon>
        <taxon>Eurotatoria</taxon>
        <taxon>Bdelloidea</taxon>
        <taxon>Philodinida</taxon>
        <taxon>Philodinidae</taxon>
        <taxon>Rotaria</taxon>
    </lineage>
</organism>
<dbReference type="EMBL" id="CAJNRF010001156">
    <property type="protein sequence ID" value="CAF1996394.1"/>
    <property type="molecule type" value="Genomic_DNA"/>
</dbReference>
<dbReference type="InterPro" id="IPR027417">
    <property type="entry name" value="P-loop_NTPase"/>
</dbReference>
<evidence type="ECO:0000313" key="2">
    <source>
        <dbReference type="Proteomes" id="UP000663856"/>
    </source>
</evidence>
<dbReference type="AlphaFoldDB" id="A0A816MFU4"/>
<dbReference type="Gene3D" id="3.40.50.300">
    <property type="entry name" value="P-loop containing nucleotide triphosphate hydrolases"/>
    <property type="match status" value="1"/>
</dbReference>
<dbReference type="PROSITE" id="PS00675">
    <property type="entry name" value="SIGMA54_INTERACT_1"/>
    <property type="match status" value="1"/>
</dbReference>
<proteinExistence type="predicted"/>
<name>A0A816MFU4_9BILA</name>
<evidence type="ECO:0000313" key="1">
    <source>
        <dbReference type="EMBL" id="CAF1996394.1"/>
    </source>
</evidence>
<dbReference type="InterPro" id="IPR025662">
    <property type="entry name" value="Sigma_54_int_dom_ATP-bd_1"/>
</dbReference>
<comment type="caution">
    <text evidence="1">The sequence shown here is derived from an EMBL/GenBank/DDBJ whole genome shotgun (WGS) entry which is preliminary data.</text>
</comment>
<dbReference type="Proteomes" id="UP000663856">
    <property type="component" value="Unassembled WGS sequence"/>
</dbReference>